<evidence type="ECO:0000313" key="5">
    <source>
        <dbReference type="Proteomes" id="UP001142055"/>
    </source>
</evidence>
<dbReference type="InterPro" id="IPR002213">
    <property type="entry name" value="UDP_glucos_trans"/>
</dbReference>
<evidence type="ECO:0000313" key="4">
    <source>
        <dbReference type="EMBL" id="KAJ6220143.1"/>
    </source>
</evidence>
<keyword evidence="2" id="KW-0328">Glycosyltransferase</keyword>
<dbReference type="GO" id="GO:0008194">
    <property type="term" value="F:UDP-glycosyltransferase activity"/>
    <property type="evidence" value="ECO:0007669"/>
    <property type="project" value="InterPro"/>
</dbReference>
<evidence type="ECO:0000256" key="3">
    <source>
        <dbReference type="ARBA" id="ARBA00022679"/>
    </source>
</evidence>
<dbReference type="OMA" id="RIMITHC"/>
<gene>
    <name evidence="4" type="ORF">RDWZM_005955</name>
</gene>
<dbReference type="Proteomes" id="UP001142055">
    <property type="component" value="Chromosome 2"/>
</dbReference>
<dbReference type="CDD" id="cd03784">
    <property type="entry name" value="GT1_Gtf-like"/>
    <property type="match status" value="1"/>
</dbReference>
<dbReference type="Pfam" id="PF00201">
    <property type="entry name" value="UDPGT"/>
    <property type="match status" value="1"/>
</dbReference>
<comment type="similarity">
    <text evidence="1">Belongs to the UDP-glycosyltransferase family.</text>
</comment>
<protein>
    <submittedName>
        <fullName evidence="4">Uncharacterized protein</fullName>
    </submittedName>
</protein>
<evidence type="ECO:0000256" key="1">
    <source>
        <dbReference type="ARBA" id="ARBA00009995"/>
    </source>
</evidence>
<dbReference type="AlphaFoldDB" id="A0A9Q0M4Z7"/>
<keyword evidence="5" id="KW-1185">Reference proteome</keyword>
<sequence length="451" mass="50970">MSEQIEIPPAKRSLKIFFHSMEAIGHQNSCIGLAQELQGRGHQIIFLLTEQFKGNMAKYGFEEILLTNGNLTKELVSKRETNKNPIKELGELFLSTGMLGPGNSLEKLKVMEKNHFSPGISDKVIAYDPQIKQALEQEKPDLIILDHYLISPTFTQSGIPYVILYSSTPFLLYNSDKLPPPCSGLSINSDPSNWGEYQDILKSFCKSVIEFQKKINNHLGYPPPEQTKNENVFHIHTSPYLNIYGYPKEVDLQTILSLPDHCIQLDAFCRDEDVDFEIPEQLALKDNEKLLYVSMGSMGSVDVSLMKRISAVLKQTPHKYIVSKGPLADEYELPPNCWGKASLPQTAVLKHVDAAIIHGGNNSFTECFVAGKPIIVMPLFGDQYDNGQRVIDTGYGVSMDPYKFEPEQLIKAIDYVLNDEQLRVRFERAAERIKRDRSKEKACLKIEELVN</sequence>
<evidence type="ECO:0000256" key="2">
    <source>
        <dbReference type="ARBA" id="ARBA00022676"/>
    </source>
</evidence>
<dbReference type="PANTHER" id="PTHR48043">
    <property type="entry name" value="EG:EG0003.4 PROTEIN-RELATED"/>
    <property type="match status" value="1"/>
</dbReference>
<comment type="caution">
    <text evidence="4">The sequence shown here is derived from an EMBL/GenBank/DDBJ whole genome shotgun (WGS) entry which is preliminary data.</text>
</comment>
<keyword evidence="3" id="KW-0808">Transferase</keyword>
<dbReference type="SUPFAM" id="SSF53756">
    <property type="entry name" value="UDP-Glycosyltransferase/glycogen phosphorylase"/>
    <property type="match status" value="1"/>
</dbReference>
<reference evidence="4" key="1">
    <citation type="submission" date="2022-12" db="EMBL/GenBank/DDBJ databases">
        <title>Genome assemblies of Blomia tropicalis.</title>
        <authorList>
            <person name="Cui Y."/>
        </authorList>
    </citation>
    <scope>NUCLEOTIDE SEQUENCE</scope>
    <source>
        <tissue evidence="4">Adult mites</tissue>
    </source>
</reference>
<dbReference type="Gene3D" id="3.40.50.2000">
    <property type="entry name" value="Glycogen Phosphorylase B"/>
    <property type="match status" value="2"/>
</dbReference>
<dbReference type="InterPro" id="IPR050271">
    <property type="entry name" value="UDP-glycosyltransferase"/>
</dbReference>
<dbReference type="EMBL" id="JAPWDV010000002">
    <property type="protein sequence ID" value="KAJ6220143.1"/>
    <property type="molecule type" value="Genomic_DNA"/>
</dbReference>
<name>A0A9Q0M4Z7_BLOTA</name>
<accession>A0A9Q0M4Z7</accession>
<organism evidence="4 5">
    <name type="scientific">Blomia tropicalis</name>
    <name type="common">Mite</name>
    <dbReference type="NCBI Taxonomy" id="40697"/>
    <lineage>
        <taxon>Eukaryota</taxon>
        <taxon>Metazoa</taxon>
        <taxon>Ecdysozoa</taxon>
        <taxon>Arthropoda</taxon>
        <taxon>Chelicerata</taxon>
        <taxon>Arachnida</taxon>
        <taxon>Acari</taxon>
        <taxon>Acariformes</taxon>
        <taxon>Sarcoptiformes</taxon>
        <taxon>Astigmata</taxon>
        <taxon>Glycyphagoidea</taxon>
        <taxon>Echimyopodidae</taxon>
        <taxon>Blomia</taxon>
    </lineage>
</organism>
<dbReference type="PANTHER" id="PTHR48043:SF145">
    <property type="entry name" value="FI06409P-RELATED"/>
    <property type="match status" value="1"/>
</dbReference>
<proteinExistence type="inferred from homology"/>